<accession>A0ABY7B6L9</accession>
<dbReference type="PANTHER" id="PTHR12684:SF2">
    <property type="entry name" value="TRNA 2'-PHOSPHOTRANSFERASE 1"/>
    <property type="match status" value="1"/>
</dbReference>
<dbReference type="EMBL" id="CP113836">
    <property type="protein sequence ID" value="WAL67308.1"/>
    <property type="molecule type" value="Genomic_DNA"/>
</dbReference>
<dbReference type="InterPro" id="IPR042080">
    <property type="entry name" value="RNA_2'-PTrans_N"/>
</dbReference>
<dbReference type="Proteomes" id="UP001163203">
    <property type="component" value="Chromosome"/>
</dbReference>
<keyword evidence="3 5" id="KW-0520">NAD</keyword>
<keyword evidence="7" id="KW-1185">Reference proteome</keyword>
<comment type="similarity">
    <text evidence="1 5">Belongs to the KptA/TPT1 family.</text>
</comment>
<protein>
    <recommendedName>
        <fullName evidence="5">Probable RNA 2'-phosphotransferase</fullName>
        <ecNumber evidence="5">2.7.1.-</ecNumber>
    </recommendedName>
</protein>
<dbReference type="EC" id="2.7.1.-" evidence="5"/>
<evidence type="ECO:0000256" key="1">
    <source>
        <dbReference type="ARBA" id="ARBA00009836"/>
    </source>
</evidence>
<dbReference type="Pfam" id="PF01885">
    <property type="entry name" value="PTS_2-RNA"/>
    <property type="match status" value="1"/>
</dbReference>
<dbReference type="InterPro" id="IPR022928">
    <property type="entry name" value="RNA_2'-PTrans_KptA"/>
</dbReference>
<dbReference type="HAMAP" id="MF_00299">
    <property type="entry name" value="KptA"/>
    <property type="match status" value="1"/>
</dbReference>
<evidence type="ECO:0000256" key="2">
    <source>
        <dbReference type="ARBA" id="ARBA00022679"/>
    </source>
</evidence>
<gene>
    <name evidence="5" type="primary">kptA</name>
    <name evidence="6" type="ORF">ORV05_05850</name>
</gene>
<evidence type="ECO:0000313" key="7">
    <source>
        <dbReference type="Proteomes" id="UP001163203"/>
    </source>
</evidence>
<dbReference type="InterPro" id="IPR042081">
    <property type="entry name" value="RNA_2'-PTrans_C"/>
</dbReference>
<dbReference type="NCBIfam" id="NF002014">
    <property type="entry name" value="PRK00819.1-4"/>
    <property type="match status" value="1"/>
</dbReference>
<dbReference type="Gene3D" id="3.20.170.30">
    <property type="match status" value="1"/>
</dbReference>
<name>A0ABY7B6L9_9PSEU</name>
<comment type="function">
    <text evidence="4 5">Removes the 2'-phosphate from RNA via an intermediate in which the phosphate is ADP-ribosylated by NAD followed by a presumed transesterification to release the RNA and generate ADP-ribose 1''-2''-cyclic phosphate (APPR&gt;P). May function as an ADP-ribosylase.</text>
</comment>
<dbReference type="GO" id="GO:0016740">
    <property type="term" value="F:transferase activity"/>
    <property type="evidence" value="ECO:0007669"/>
    <property type="project" value="UniProtKB-KW"/>
</dbReference>
<organism evidence="6 7">
    <name type="scientific">Amycolatopsis cynarae</name>
    <dbReference type="NCBI Taxonomy" id="2995223"/>
    <lineage>
        <taxon>Bacteria</taxon>
        <taxon>Bacillati</taxon>
        <taxon>Actinomycetota</taxon>
        <taxon>Actinomycetes</taxon>
        <taxon>Pseudonocardiales</taxon>
        <taxon>Pseudonocardiaceae</taxon>
        <taxon>Amycolatopsis</taxon>
    </lineage>
</organism>
<evidence type="ECO:0000256" key="3">
    <source>
        <dbReference type="ARBA" id="ARBA00023027"/>
    </source>
</evidence>
<proteinExistence type="inferred from homology"/>
<dbReference type="InterPro" id="IPR002745">
    <property type="entry name" value="Ptrans_KptA/Tpt1"/>
</dbReference>
<evidence type="ECO:0000256" key="4">
    <source>
        <dbReference type="ARBA" id="ARBA00025212"/>
    </source>
</evidence>
<evidence type="ECO:0000313" key="6">
    <source>
        <dbReference type="EMBL" id="WAL67308.1"/>
    </source>
</evidence>
<sequence>MEQARLVRVSKRLSRHLRHDPAAIGLALQPGGWVEVGLLLSALARHGLPLTRDELAEVVAGNDKQRFAFSEDGTRIRANQGHSVPVDLRLPPAQPPEILYHGTVAKVLPAIREAGLLPMNRHDVHLSADRETAIRVGSRRGRPVVLVVSAGEMARAGHEFRVSANGVWLTSHVPPRYLRGAGADPR</sequence>
<dbReference type="RefSeq" id="WP_268757420.1">
    <property type="nucleotide sequence ID" value="NZ_CP113836.1"/>
</dbReference>
<evidence type="ECO:0000256" key="5">
    <source>
        <dbReference type="HAMAP-Rule" id="MF_00299"/>
    </source>
</evidence>
<dbReference type="PANTHER" id="PTHR12684">
    <property type="entry name" value="PUTATIVE PHOSPHOTRANSFERASE"/>
    <property type="match status" value="1"/>
</dbReference>
<reference evidence="6" key="1">
    <citation type="submission" date="2022-11" db="EMBL/GenBank/DDBJ databases">
        <authorList>
            <person name="Mo P."/>
        </authorList>
    </citation>
    <scope>NUCLEOTIDE SEQUENCE</scope>
    <source>
        <strain evidence="6">HUAS 11-8</strain>
    </source>
</reference>
<dbReference type="SUPFAM" id="SSF56399">
    <property type="entry name" value="ADP-ribosylation"/>
    <property type="match status" value="1"/>
</dbReference>
<keyword evidence="2 5" id="KW-0808">Transferase</keyword>
<dbReference type="Gene3D" id="1.10.10.970">
    <property type="entry name" value="RNA 2'-phosphotransferase, Tpt1/KptA family, N-terminal domain"/>
    <property type="match status" value="1"/>
</dbReference>